<dbReference type="Pfam" id="PF00642">
    <property type="entry name" value="zf-CCCH"/>
    <property type="match status" value="1"/>
</dbReference>
<dbReference type="Gene3D" id="3.30.1370.210">
    <property type="match status" value="2"/>
</dbReference>
<evidence type="ECO:0000256" key="3">
    <source>
        <dbReference type="ARBA" id="ARBA00022771"/>
    </source>
</evidence>
<dbReference type="PANTHER" id="PTHR12675:SF12">
    <property type="entry name" value="PROTEIN MUSCLEBLIND"/>
    <property type="match status" value="1"/>
</dbReference>
<name>A0A2G8KU05_STIJA</name>
<dbReference type="Pfam" id="PF14608">
    <property type="entry name" value="zf-CCCH_2"/>
    <property type="match status" value="1"/>
</dbReference>
<dbReference type="Proteomes" id="UP000230750">
    <property type="component" value="Unassembled WGS sequence"/>
</dbReference>
<evidence type="ECO:0000256" key="6">
    <source>
        <dbReference type="PROSITE-ProRule" id="PRU00723"/>
    </source>
</evidence>
<comment type="similarity">
    <text evidence="5">Belongs to the muscleblind family.</text>
</comment>
<feature type="zinc finger region" description="C3H1-type" evidence="6">
    <location>
        <begin position="311"/>
        <end position="337"/>
    </location>
</feature>
<dbReference type="OrthoDB" id="6285980at2759"/>
<feature type="domain" description="C3H1-type" evidence="7">
    <location>
        <begin position="311"/>
        <end position="337"/>
    </location>
</feature>
<organism evidence="8 9">
    <name type="scientific">Stichopus japonicus</name>
    <name type="common">Sea cucumber</name>
    <dbReference type="NCBI Taxonomy" id="307972"/>
    <lineage>
        <taxon>Eukaryota</taxon>
        <taxon>Metazoa</taxon>
        <taxon>Echinodermata</taxon>
        <taxon>Eleutherozoa</taxon>
        <taxon>Echinozoa</taxon>
        <taxon>Holothuroidea</taxon>
        <taxon>Aspidochirotacea</taxon>
        <taxon>Aspidochirotida</taxon>
        <taxon>Stichopodidae</taxon>
        <taxon>Apostichopus</taxon>
    </lineage>
</organism>
<feature type="domain" description="C3H1-type" evidence="7">
    <location>
        <begin position="131"/>
        <end position="157"/>
    </location>
</feature>
<gene>
    <name evidence="8" type="ORF">BSL78_11616</name>
</gene>
<evidence type="ECO:0000256" key="5">
    <source>
        <dbReference type="ARBA" id="ARBA00038226"/>
    </source>
</evidence>
<dbReference type="EMBL" id="MRZV01000370">
    <property type="protein sequence ID" value="PIK51477.1"/>
    <property type="molecule type" value="Genomic_DNA"/>
</dbReference>
<feature type="domain" description="C3H1-type" evidence="7">
    <location>
        <begin position="278"/>
        <end position="304"/>
    </location>
</feature>
<dbReference type="InterPro" id="IPR000571">
    <property type="entry name" value="Znf_CCCH"/>
</dbReference>
<keyword evidence="2" id="KW-0677">Repeat</keyword>
<keyword evidence="9" id="KW-1185">Reference proteome</keyword>
<dbReference type="PANTHER" id="PTHR12675">
    <property type="entry name" value="MUSCLEBLIND-LIKE PROTEIN"/>
    <property type="match status" value="1"/>
</dbReference>
<sequence>MRLSWRRVLYVRWTERSIKAPSATHSTFSPHMYPGSYFSQAMQTALPTVATSTSLPGSAHSTAHPGFSEIPMQTPIIPNALGAPSFQLLQPKAKNDRLEVCREFQRGNCSRGEIECKFAHPDEHLTVDSTDNTVTVCMDFVKGRCTREKCKYFHPPAHLQAKIKTSQLQQQPSPPNIAAVMWNCLKDDTSRWPSSPEYSSYAQNHQSLACYPRPPKLQAGMVTQPQMVQSTMFPSNLVYNQLPQMTMMAQPQFLQSPLPMMPTFPLMAPHFIHNQNTSETLPVCRDFKSGNCKRPNCKYAHVVEDYVEITDGKVTVCRYAVQNRCTRPRCKFYHPPTTPVAMVNSIPSMPTPGVTNA</sequence>
<dbReference type="AlphaFoldDB" id="A0A2G8KU05"/>
<dbReference type="SMART" id="SM00356">
    <property type="entry name" value="ZnF_C3H1"/>
    <property type="match status" value="4"/>
</dbReference>
<dbReference type="PROSITE" id="PS50103">
    <property type="entry name" value="ZF_C3H1"/>
    <property type="match status" value="4"/>
</dbReference>
<dbReference type="GO" id="GO:0008270">
    <property type="term" value="F:zinc ion binding"/>
    <property type="evidence" value="ECO:0007669"/>
    <property type="project" value="UniProtKB-KW"/>
</dbReference>
<evidence type="ECO:0000256" key="2">
    <source>
        <dbReference type="ARBA" id="ARBA00022737"/>
    </source>
</evidence>
<feature type="domain" description="C3H1-type" evidence="7">
    <location>
        <begin position="95"/>
        <end position="123"/>
    </location>
</feature>
<evidence type="ECO:0000259" key="7">
    <source>
        <dbReference type="PROSITE" id="PS50103"/>
    </source>
</evidence>
<evidence type="ECO:0000313" key="9">
    <source>
        <dbReference type="Proteomes" id="UP000230750"/>
    </source>
</evidence>
<accession>A0A2G8KU05</accession>
<dbReference type="STRING" id="307972.A0A2G8KU05"/>
<reference evidence="8 9" key="1">
    <citation type="journal article" date="2017" name="PLoS Biol.">
        <title>The sea cucumber genome provides insights into morphological evolution and visceral regeneration.</title>
        <authorList>
            <person name="Zhang X."/>
            <person name="Sun L."/>
            <person name="Yuan J."/>
            <person name="Sun Y."/>
            <person name="Gao Y."/>
            <person name="Zhang L."/>
            <person name="Li S."/>
            <person name="Dai H."/>
            <person name="Hamel J.F."/>
            <person name="Liu C."/>
            <person name="Yu Y."/>
            <person name="Liu S."/>
            <person name="Lin W."/>
            <person name="Guo K."/>
            <person name="Jin S."/>
            <person name="Xu P."/>
            <person name="Storey K.B."/>
            <person name="Huan P."/>
            <person name="Zhang T."/>
            <person name="Zhou Y."/>
            <person name="Zhang J."/>
            <person name="Lin C."/>
            <person name="Li X."/>
            <person name="Xing L."/>
            <person name="Huo D."/>
            <person name="Sun M."/>
            <person name="Wang L."/>
            <person name="Mercier A."/>
            <person name="Li F."/>
            <person name="Yang H."/>
            <person name="Xiang J."/>
        </authorList>
    </citation>
    <scope>NUCLEOTIDE SEQUENCE [LARGE SCALE GENOMIC DNA]</scope>
    <source>
        <strain evidence="8">Shaxun</strain>
        <tissue evidence="8">Muscle</tissue>
    </source>
</reference>
<evidence type="ECO:0000313" key="8">
    <source>
        <dbReference type="EMBL" id="PIK51477.1"/>
    </source>
</evidence>
<keyword evidence="1 6" id="KW-0479">Metal-binding</keyword>
<evidence type="ECO:0000256" key="1">
    <source>
        <dbReference type="ARBA" id="ARBA00022723"/>
    </source>
</evidence>
<dbReference type="GO" id="GO:0005737">
    <property type="term" value="C:cytoplasm"/>
    <property type="evidence" value="ECO:0007669"/>
    <property type="project" value="TreeGrafter"/>
</dbReference>
<dbReference type="GO" id="GO:0005654">
    <property type="term" value="C:nucleoplasm"/>
    <property type="evidence" value="ECO:0007669"/>
    <property type="project" value="TreeGrafter"/>
</dbReference>
<feature type="zinc finger region" description="C3H1-type" evidence="6">
    <location>
        <begin position="95"/>
        <end position="123"/>
    </location>
</feature>
<proteinExistence type="inferred from homology"/>
<keyword evidence="3 6" id="KW-0863">Zinc-finger</keyword>
<protein>
    <recommendedName>
        <fullName evidence="7">C3H1-type domain-containing protein</fullName>
    </recommendedName>
</protein>
<evidence type="ECO:0000256" key="4">
    <source>
        <dbReference type="ARBA" id="ARBA00022833"/>
    </source>
</evidence>
<dbReference type="Pfam" id="PF22628">
    <property type="entry name" value="zf-CCCH_10"/>
    <property type="match status" value="2"/>
</dbReference>
<feature type="zinc finger region" description="C3H1-type" evidence="6">
    <location>
        <begin position="131"/>
        <end position="157"/>
    </location>
</feature>
<dbReference type="InterPro" id="IPR054429">
    <property type="entry name" value="Znf-CCCH_Muscleblind-like"/>
</dbReference>
<feature type="zinc finger region" description="C3H1-type" evidence="6">
    <location>
        <begin position="278"/>
        <end position="304"/>
    </location>
</feature>
<dbReference type="GO" id="GO:0003723">
    <property type="term" value="F:RNA binding"/>
    <property type="evidence" value="ECO:0007669"/>
    <property type="project" value="TreeGrafter"/>
</dbReference>
<comment type="caution">
    <text evidence="8">The sequence shown here is derived from an EMBL/GenBank/DDBJ whole genome shotgun (WGS) entry which is preliminary data.</text>
</comment>
<keyword evidence="4 6" id="KW-0862">Zinc</keyword>
<dbReference type="GO" id="GO:0043484">
    <property type="term" value="P:regulation of RNA splicing"/>
    <property type="evidence" value="ECO:0007669"/>
    <property type="project" value="TreeGrafter"/>
</dbReference>